<gene>
    <name evidence="1" type="ORF">LCGC14_1489370</name>
</gene>
<evidence type="ECO:0000313" key="1">
    <source>
        <dbReference type="EMBL" id="KKM65630.1"/>
    </source>
</evidence>
<organism evidence="1">
    <name type="scientific">marine sediment metagenome</name>
    <dbReference type="NCBI Taxonomy" id="412755"/>
    <lineage>
        <taxon>unclassified sequences</taxon>
        <taxon>metagenomes</taxon>
        <taxon>ecological metagenomes</taxon>
    </lineage>
</organism>
<reference evidence="1" key="1">
    <citation type="journal article" date="2015" name="Nature">
        <title>Complex archaea that bridge the gap between prokaryotes and eukaryotes.</title>
        <authorList>
            <person name="Spang A."/>
            <person name="Saw J.H."/>
            <person name="Jorgensen S.L."/>
            <person name="Zaremba-Niedzwiedzka K."/>
            <person name="Martijn J."/>
            <person name="Lind A.E."/>
            <person name="van Eijk R."/>
            <person name="Schleper C."/>
            <person name="Guy L."/>
            <person name="Ettema T.J."/>
        </authorList>
    </citation>
    <scope>NUCLEOTIDE SEQUENCE</scope>
</reference>
<protein>
    <submittedName>
        <fullName evidence="1">Uncharacterized protein</fullName>
    </submittedName>
</protein>
<dbReference type="AlphaFoldDB" id="A0A0F9LMM7"/>
<sequence length="122" mass="15041">MRRTKQQKLLYYTRPSFYHRVLLQLEDVEEKVCWLLAKYEKTRNSDMFLLMKFWNEAEQWNGMFIEPYIYRITSAETITRIRRYLQNTLHLWMPTDEEVIEARSIKELAIKDWAIAKARMEK</sequence>
<proteinExistence type="predicted"/>
<accession>A0A0F9LMM7</accession>
<dbReference type="EMBL" id="LAZR01010692">
    <property type="protein sequence ID" value="KKM65630.1"/>
    <property type="molecule type" value="Genomic_DNA"/>
</dbReference>
<name>A0A0F9LMM7_9ZZZZ</name>
<comment type="caution">
    <text evidence="1">The sequence shown here is derived from an EMBL/GenBank/DDBJ whole genome shotgun (WGS) entry which is preliminary data.</text>
</comment>